<dbReference type="InterPro" id="IPR026992">
    <property type="entry name" value="DIOX_N"/>
</dbReference>
<evidence type="ECO:0000313" key="7">
    <source>
        <dbReference type="EMBL" id="KAK7340690.1"/>
    </source>
</evidence>
<comment type="caution">
    <text evidence="7">The sequence shown here is derived from an EMBL/GenBank/DDBJ whole genome shotgun (WGS) entry which is preliminary data.</text>
</comment>
<dbReference type="GO" id="GO:0031418">
    <property type="term" value="F:L-ascorbic acid binding"/>
    <property type="evidence" value="ECO:0007669"/>
    <property type="project" value="UniProtKB-KW"/>
</dbReference>
<organism evidence="7 8">
    <name type="scientific">Canavalia gladiata</name>
    <name type="common">Sword bean</name>
    <name type="synonym">Dolichos gladiatus</name>
    <dbReference type="NCBI Taxonomy" id="3824"/>
    <lineage>
        <taxon>Eukaryota</taxon>
        <taxon>Viridiplantae</taxon>
        <taxon>Streptophyta</taxon>
        <taxon>Embryophyta</taxon>
        <taxon>Tracheophyta</taxon>
        <taxon>Spermatophyta</taxon>
        <taxon>Magnoliopsida</taxon>
        <taxon>eudicotyledons</taxon>
        <taxon>Gunneridae</taxon>
        <taxon>Pentapetalae</taxon>
        <taxon>rosids</taxon>
        <taxon>fabids</taxon>
        <taxon>Fabales</taxon>
        <taxon>Fabaceae</taxon>
        <taxon>Papilionoideae</taxon>
        <taxon>50 kb inversion clade</taxon>
        <taxon>NPAAA clade</taxon>
        <taxon>indigoferoid/millettioid clade</taxon>
        <taxon>Phaseoleae</taxon>
        <taxon>Canavalia</taxon>
    </lineage>
</organism>
<accession>A0AAN9LQZ7</accession>
<gene>
    <name evidence="7" type="ORF">VNO77_21400</name>
</gene>
<dbReference type="InterPro" id="IPR027443">
    <property type="entry name" value="IPNS-like_sf"/>
</dbReference>
<dbReference type="Pfam" id="PF03171">
    <property type="entry name" value="2OG-FeII_Oxy"/>
    <property type="match status" value="1"/>
</dbReference>
<evidence type="ECO:0000256" key="5">
    <source>
        <dbReference type="RuleBase" id="RU003682"/>
    </source>
</evidence>
<dbReference type="Gene3D" id="2.60.120.330">
    <property type="entry name" value="B-lactam Antibiotic, Isopenicillin N Synthase, Chain"/>
    <property type="match status" value="1"/>
</dbReference>
<keyword evidence="2 5" id="KW-0479">Metal-binding</keyword>
<reference evidence="7 8" key="1">
    <citation type="submission" date="2024-01" db="EMBL/GenBank/DDBJ databases">
        <title>The genomes of 5 underutilized Papilionoideae crops provide insights into root nodulation and disease resistanc.</title>
        <authorList>
            <person name="Jiang F."/>
        </authorList>
    </citation>
    <scope>NUCLEOTIDE SEQUENCE [LARGE SCALE GENOMIC DNA]</scope>
    <source>
        <strain evidence="7">LVBAO_FW01</strain>
        <tissue evidence="7">Leaves</tissue>
    </source>
</reference>
<dbReference type="AlphaFoldDB" id="A0AAN9LQZ7"/>
<name>A0AAN9LQZ7_CANGL</name>
<dbReference type="GO" id="GO:0016491">
    <property type="term" value="F:oxidoreductase activity"/>
    <property type="evidence" value="ECO:0007669"/>
    <property type="project" value="UniProtKB-KW"/>
</dbReference>
<evidence type="ECO:0000256" key="4">
    <source>
        <dbReference type="ARBA" id="ARBA00023004"/>
    </source>
</evidence>
<dbReference type="FunFam" id="2.60.120.330:FF:000136">
    <property type="entry name" value="Uncharacterized protein"/>
    <property type="match status" value="1"/>
</dbReference>
<protein>
    <recommendedName>
        <fullName evidence="6">Fe2OG dioxygenase domain-containing protein</fullName>
    </recommendedName>
</protein>
<comment type="similarity">
    <text evidence="1 5">Belongs to the iron/ascorbate-dependent oxidoreductase family.</text>
</comment>
<evidence type="ECO:0000256" key="1">
    <source>
        <dbReference type="ARBA" id="ARBA00008056"/>
    </source>
</evidence>
<keyword evidence="8" id="KW-1185">Reference proteome</keyword>
<dbReference type="Pfam" id="PF14226">
    <property type="entry name" value="DIOX_N"/>
    <property type="match status" value="1"/>
</dbReference>
<keyword evidence="3" id="KW-0847">Vitamin C</keyword>
<dbReference type="InterPro" id="IPR044861">
    <property type="entry name" value="IPNS-like_FE2OG_OXY"/>
</dbReference>
<keyword evidence="5" id="KW-0560">Oxidoreductase</keyword>
<dbReference type="InterPro" id="IPR050295">
    <property type="entry name" value="Plant_2OG-oxidoreductases"/>
</dbReference>
<dbReference type="Proteomes" id="UP001367508">
    <property type="component" value="Unassembled WGS sequence"/>
</dbReference>
<evidence type="ECO:0000313" key="8">
    <source>
        <dbReference type="Proteomes" id="UP001367508"/>
    </source>
</evidence>
<evidence type="ECO:0000256" key="2">
    <source>
        <dbReference type="ARBA" id="ARBA00022723"/>
    </source>
</evidence>
<evidence type="ECO:0000259" key="6">
    <source>
        <dbReference type="PROSITE" id="PS51471"/>
    </source>
</evidence>
<proteinExistence type="inferred from homology"/>
<dbReference type="SUPFAM" id="SSF51197">
    <property type="entry name" value="Clavaminate synthase-like"/>
    <property type="match status" value="1"/>
</dbReference>
<sequence length="363" mass="41328">MKSNFCTPSWPYNTIYRKHIEGNIGVKNMDHMLVSSWFHLHSSVPLSYVQPPESRPGMVVVTSGKTIPVVDLGLHDRAETLSHILRASEDYGFFQVINHGVSKELIDDTLNIFKEFHAMPPEEKMKESSRDPNESCRLYTSREINNKDCIQFWRDTLRHFCPPSGESMEFWPQKPAKYREVVKKYTQELRRLGMKILEVLCEGLGLQKEYCSGGLSESPLLLAHHYPPCPEPDLTLGTPKHRDPNLLTILLQQKDINALQVFKDGEWIAVEPIPYAFVVNIGLLLQIISNGRLIGAEHRVVTNSGTARTTVAYFIRPRNEEIIEPAKPLTSSGVSPIYRSITFEEFLKIFMGNGPDIEPQLLL</sequence>
<evidence type="ECO:0000256" key="3">
    <source>
        <dbReference type="ARBA" id="ARBA00022896"/>
    </source>
</evidence>
<dbReference type="PROSITE" id="PS51471">
    <property type="entry name" value="FE2OG_OXY"/>
    <property type="match status" value="1"/>
</dbReference>
<dbReference type="PANTHER" id="PTHR47991">
    <property type="entry name" value="OXOGLUTARATE/IRON-DEPENDENT DIOXYGENASE"/>
    <property type="match status" value="1"/>
</dbReference>
<feature type="domain" description="Fe2OG dioxygenase" evidence="6">
    <location>
        <begin position="215"/>
        <end position="317"/>
    </location>
</feature>
<keyword evidence="4 5" id="KW-0408">Iron</keyword>
<dbReference type="GO" id="GO:0046872">
    <property type="term" value="F:metal ion binding"/>
    <property type="evidence" value="ECO:0007669"/>
    <property type="project" value="UniProtKB-KW"/>
</dbReference>
<dbReference type="InterPro" id="IPR005123">
    <property type="entry name" value="Oxoglu/Fe-dep_dioxygenase_dom"/>
</dbReference>
<dbReference type="EMBL" id="JAYMYQ010000004">
    <property type="protein sequence ID" value="KAK7340690.1"/>
    <property type="molecule type" value="Genomic_DNA"/>
</dbReference>